<dbReference type="AlphaFoldDB" id="A0A6M5YSC2"/>
<evidence type="ECO:0000313" key="3">
    <source>
        <dbReference type="Proteomes" id="UP000503447"/>
    </source>
</evidence>
<sequence>MIEDVGPVGTSGRRFYRLREPIWYGDPVEYERPEAILEPATPDDLKRRDPPEHQPPSPYDLLQNEHE</sequence>
<reference evidence="3" key="1">
    <citation type="submission" date="2020-05" db="EMBL/GenBank/DDBJ databases">
        <title>Frigoriglobus tundricola gen. nov., sp. nov., a psychrotolerant cellulolytic planctomycete of the family Gemmataceae with two divergent copies of 16S rRNA gene.</title>
        <authorList>
            <person name="Kulichevskaya I.S."/>
            <person name="Ivanova A.A."/>
            <person name="Naumoff D.G."/>
            <person name="Beletsky A.V."/>
            <person name="Rijpstra W.I.C."/>
            <person name="Sinninghe Damste J.S."/>
            <person name="Mardanov A.V."/>
            <person name="Ravin N.V."/>
            <person name="Dedysh S.N."/>
        </authorList>
    </citation>
    <scope>NUCLEOTIDE SEQUENCE [LARGE SCALE GENOMIC DNA]</scope>
    <source>
        <strain evidence="3">PL17</strain>
    </source>
</reference>
<dbReference type="Proteomes" id="UP000503447">
    <property type="component" value="Chromosome"/>
</dbReference>
<protein>
    <submittedName>
        <fullName evidence="2">Uncharacterized protein</fullName>
    </submittedName>
</protein>
<feature type="region of interest" description="Disordered" evidence="1">
    <location>
        <begin position="29"/>
        <end position="67"/>
    </location>
</feature>
<gene>
    <name evidence="2" type="ORF">FTUN_3853</name>
</gene>
<evidence type="ECO:0000313" key="2">
    <source>
        <dbReference type="EMBL" id="QJW96296.1"/>
    </source>
</evidence>
<accession>A0A6M5YSC2</accession>
<evidence type="ECO:0000256" key="1">
    <source>
        <dbReference type="SAM" id="MobiDB-lite"/>
    </source>
</evidence>
<name>A0A6M5YSC2_9BACT</name>
<proteinExistence type="predicted"/>
<dbReference type="RefSeq" id="WP_171471911.1">
    <property type="nucleotide sequence ID" value="NZ_CP053452.2"/>
</dbReference>
<keyword evidence="3" id="KW-1185">Reference proteome</keyword>
<feature type="compositionally biased region" description="Basic and acidic residues" evidence="1">
    <location>
        <begin position="43"/>
        <end position="52"/>
    </location>
</feature>
<organism evidence="2 3">
    <name type="scientific">Frigoriglobus tundricola</name>
    <dbReference type="NCBI Taxonomy" id="2774151"/>
    <lineage>
        <taxon>Bacteria</taxon>
        <taxon>Pseudomonadati</taxon>
        <taxon>Planctomycetota</taxon>
        <taxon>Planctomycetia</taxon>
        <taxon>Gemmatales</taxon>
        <taxon>Gemmataceae</taxon>
        <taxon>Frigoriglobus</taxon>
    </lineage>
</organism>
<dbReference type="KEGG" id="ftj:FTUN_3853"/>
<dbReference type="EMBL" id="CP053452">
    <property type="protein sequence ID" value="QJW96296.1"/>
    <property type="molecule type" value="Genomic_DNA"/>
</dbReference>